<reference evidence="6" key="2">
    <citation type="submission" date="2025-09" db="UniProtKB">
        <authorList>
            <consortium name="Ensembl"/>
        </authorList>
    </citation>
    <scope>IDENTIFICATION</scope>
</reference>
<keyword evidence="4" id="KW-0732">Signal</keyword>
<dbReference type="PANTHER" id="PTHR16675:SF237">
    <property type="entry name" value="MHC CLASS I ANTIGEN TRANSCRIPT VARIANT 1-RELATED"/>
    <property type="match status" value="1"/>
</dbReference>
<keyword evidence="3" id="KW-1133">Transmembrane helix</keyword>
<dbReference type="Proteomes" id="UP000472276">
    <property type="component" value="Unassembled WGS sequence"/>
</dbReference>
<dbReference type="GeneID" id="116332686"/>
<evidence type="ECO:0000256" key="4">
    <source>
        <dbReference type="SAM" id="SignalP"/>
    </source>
</evidence>
<dbReference type="InterPro" id="IPR003597">
    <property type="entry name" value="Ig_C1-set"/>
</dbReference>
<keyword evidence="3" id="KW-0812">Transmembrane</keyword>
<dbReference type="InterPro" id="IPR011161">
    <property type="entry name" value="MHC_I-like_Ag-recog"/>
</dbReference>
<dbReference type="SUPFAM" id="SSF48726">
    <property type="entry name" value="Immunoglobulin"/>
    <property type="match status" value="1"/>
</dbReference>
<evidence type="ECO:0000256" key="3">
    <source>
        <dbReference type="SAM" id="Phobius"/>
    </source>
</evidence>
<keyword evidence="1" id="KW-0325">Glycoprotein</keyword>
<dbReference type="KEGG" id="oau:116332686"/>
<dbReference type="InterPro" id="IPR013783">
    <property type="entry name" value="Ig-like_fold"/>
</dbReference>
<dbReference type="SMART" id="SM00407">
    <property type="entry name" value="IGc1"/>
    <property type="match status" value="1"/>
</dbReference>
<evidence type="ECO:0000256" key="1">
    <source>
        <dbReference type="ARBA" id="ARBA00023180"/>
    </source>
</evidence>
<dbReference type="FunFam" id="2.60.40.10:FF:000943">
    <property type="entry name" value="Classical MHC class I molecule, alpha-chain"/>
    <property type="match status" value="1"/>
</dbReference>
<dbReference type="Pfam" id="PF07654">
    <property type="entry name" value="C1-set"/>
    <property type="match status" value="1"/>
</dbReference>
<dbReference type="PROSITE" id="PS50835">
    <property type="entry name" value="IG_LIKE"/>
    <property type="match status" value="1"/>
</dbReference>
<dbReference type="FunFam" id="3.30.500.10:FF:000001">
    <property type="entry name" value="H-2 class I histocompatibility antigen, alpha chain"/>
    <property type="match status" value="1"/>
</dbReference>
<organism evidence="6 7">
    <name type="scientific">Oreochromis aureus</name>
    <name type="common">Israeli tilapia</name>
    <name type="synonym">Chromis aureus</name>
    <dbReference type="NCBI Taxonomy" id="47969"/>
    <lineage>
        <taxon>Eukaryota</taxon>
        <taxon>Metazoa</taxon>
        <taxon>Chordata</taxon>
        <taxon>Craniata</taxon>
        <taxon>Vertebrata</taxon>
        <taxon>Euteleostomi</taxon>
        <taxon>Actinopterygii</taxon>
        <taxon>Neopterygii</taxon>
        <taxon>Teleostei</taxon>
        <taxon>Neoteleostei</taxon>
        <taxon>Acanthomorphata</taxon>
        <taxon>Ovalentaria</taxon>
        <taxon>Cichlomorphae</taxon>
        <taxon>Cichliformes</taxon>
        <taxon>Cichlidae</taxon>
        <taxon>African cichlids</taxon>
        <taxon>Pseudocrenilabrinae</taxon>
        <taxon>Oreochromini</taxon>
        <taxon>Oreochromis</taxon>
    </lineage>
</organism>
<protein>
    <recommendedName>
        <fullName evidence="5">Ig-like domain-containing protein</fullName>
    </recommendedName>
</protein>
<dbReference type="Pfam" id="PF00129">
    <property type="entry name" value="MHC_I"/>
    <property type="match status" value="1"/>
</dbReference>
<dbReference type="PANTHER" id="PTHR16675">
    <property type="entry name" value="MHC CLASS I-RELATED"/>
    <property type="match status" value="1"/>
</dbReference>
<proteinExistence type="inferred from homology"/>
<name>A0A668V1V4_OREAU</name>
<dbReference type="GO" id="GO:0005615">
    <property type="term" value="C:extracellular space"/>
    <property type="evidence" value="ECO:0007669"/>
    <property type="project" value="TreeGrafter"/>
</dbReference>
<keyword evidence="3" id="KW-0472">Membrane</keyword>
<evidence type="ECO:0000256" key="2">
    <source>
        <dbReference type="RuleBase" id="RU004439"/>
    </source>
</evidence>
<feature type="chain" id="PRO_5044219086" description="Ig-like domain-containing protein" evidence="4">
    <location>
        <begin position="19"/>
        <end position="345"/>
    </location>
</feature>
<dbReference type="InterPro" id="IPR037055">
    <property type="entry name" value="MHC_I-like_Ag-recog_sf"/>
</dbReference>
<dbReference type="OMA" id="CACELHE"/>
<feature type="transmembrane region" description="Helical" evidence="3">
    <location>
        <begin position="303"/>
        <end position="331"/>
    </location>
</feature>
<dbReference type="SUPFAM" id="SSF54452">
    <property type="entry name" value="MHC antigen-recognition domain"/>
    <property type="match status" value="1"/>
</dbReference>
<dbReference type="Ensembl" id="ENSOABT00000045384.2">
    <property type="protein sequence ID" value="ENSOABP00000044223.2"/>
    <property type="gene ID" value="ENSOABG00000019866.2"/>
</dbReference>
<accession>A0A668V1V4</accession>
<evidence type="ECO:0000259" key="5">
    <source>
        <dbReference type="PROSITE" id="PS50835"/>
    </source>
</evidence>
<sequence length="345" mass="39883">MKLFLLLFFGHLASPVRHNLKYLFTASSGVHTLPTFVAVAMVDEVEIMYCDSNTKVINSKQLWMEKIFEDEPSHLDWYNQRCASYGEIFREQTADIMLDLNQREGDHILQRSSGCEWDNDTGEVIGFRWYGYDGEDFLKLDMKTTTWIPGKPQAELTKHKWDNNTDNNRFWKNFHTNTCPQWLKKYLSYGRNSLLRTEIPSVSLLQKKPSAPVSCHATGFFPDKAEMFWRQDGVELHEGVEKGEILPNNDGTFQMSVNMELTSNASEDWKRYDCVFQLSGLDDIVTKLNKAKIKNNLVSPTEFVTVTAVTITVIVVSLLLLGLCIAGFFIWRRTNNEFRPARRQH</sequence>
<dbReference type="PRINTS" id="PR01638">
    <property type="entry name" value="MHCCLASSI"/>
</dbReference>
<comment type="similarity">
    <text evidence="2">Belongs to the MHC class I family.</text>
</comment>
<gene>
    <name evidence="6" type="primary">LOC116332686</name>
</gene>
<dbReference type="GO" id="GO:0009897">
    <property type="term" value="C:external side of plasma membrane"/>
    <property type="evidence" value="ECO:0007669"/>
    <property type="project" value="TreeGrafter"/>
</dbReference>
<dbReference type="Gene3D" id="3.30.500.10">
    <property type="entry name" value="MHC class I-like antigen recognition-like"/>
    <property type="match status" value="1"/>
</dbReference>
<dbReference type="InterPro" id="IPR050208">
    <property type="entry name" value="MHC_class-I_related"/>
</dbReference>
<keyword evidence="7" id="KW-1185">Reference proteome</keyword>
<dbReference type="InterPro" id="IPR007110">
    <property type="entry name" value="Ig-like_dom"/>
</dbReference>
<evidence type="ECO:0000313" key="7">
    <source>
        <dbReference type="Proteomes" id="UP000472276"/>
    </source>
</evidence>
<feature type="signal peptide" evidence="4">
    <location>
        <begin position="1"/>
        <end position="18"/>
    </location>
</feature>
<dbReference type="InterPro" id="IPR001039">
    <property type="entry name" value="MHC_I_a_a1/a2"/>
</dbReference>
<feature type="domain" description="Ig-like" evidence="5">
    <location>
        <begin position="200"/>
        <end position="274"/>
    </location>
</feature>
<evidence type="ECO:0000313" key="6">
    <source>
        <dbReference type="Ensembl" id="ENSOABP00000044223.2"/>
    </source>
</evidence>
<dbReference type="Gene3D" id="2.60.40.10">
    <property type="entry name" value="Immunoglobulins"/>
    <property type="match status" value="1"/>
</dbReference>
<reference evidence="6" key="1">
    <citation type="submission" date="2025-08" db="UniProtKB">
        <authorList>
            <consortium name="Ensembl"/>
        </authorList>
    </citation>
    <scope>IDENTIFICATION</scope>
</reference>
<dbReference type="RefSeq" id="XP_031611591.2">
    <property type="nucleotide sequence ID" value="XM_031755731.2"/>
</dbReference>
<dbReference type="AlphaFoldDB" id="A0A668V1V4"/>
<dbReference type="GO" id="GO:0006955">
    <property type="term" value="P:immune response"/>
    <property type="evidence" value="ECO:0007669"/>
    <property type="project" value="TreeGrafter"/>
</dbReference>
<dbReference type="InterPro" id="IPR011162">
    <property type="entry name" value="MHC_I/II-like_Ag-recog"/>
</dbReference>
<dbReference type="InterPro" id="IPR036179">
    <property type="entry name" value="Ig-like_dom_sf"/>
</dbReference>